<feature type="compositionally biased region" description="Basic and acidic residues" evidence="9">
    <location>
        <begin position="1383"/>
        <end position="1406"/>
    </location>
</feature>
<dbReference type="GeneID" id="106172366"/>
<feature type="compositionally biased region" description="Basic and acidic residues" evidence="9">
    <location>
        <begin position="948"/>
        <end position="979"/>
    </location>
</feature>
<name>A0A1S3JE88_LINAN</name>
<feature type="compositionally biased region" description="Polar residues" evidence="9">
    <location>
        <begin position="68"/>
        <end position="83"/>
    </location>
</feature>
<feature type="compositionally biased region" description="Basic and acidic residues" evidence="9">
    <location>
        <begin position="1157"/>
        <end position="1175"/>
    </location>
</feature>
<dbReference type="SMART" id="SM00692">
    <property type="entry name" value="DM3"/>
    <property type="match status" value="1"/>
</dbReference>
<dbReference type="Gene3D" id="3.30.160.60">
    <property type="entry name" value="Classic Zinc Finger"/>
    <property type="match status" value="2"/>
</dbReference>
<feature type="region of interest" description="Disordered" evidence="9">
    <location>
        <begin position="65"/>
        <end position="127"/>
    </location>
</feature>
<feature type="compositionally biased region" description="Basic and acidic residues" evidence="9">
    <location>
        <begin position="1302"/>
        <end position="1320"/>
    </location>
</feature>
<evidence type="ECO:0000313" key="12">
    <source>
        <dbReference type="Proteomes" id="UP000085678"/>
    </source>
</evidence>
<feature type="compositionally biased region" description="Basic and acidic residues" evidence="9">
    <location>
        <begin position="1471"/>
        <end position="1480"/>
    </location>
</feature>
<feature type="compositionally biased region" description="Polar residues" evidence="9">
    <location>
        <begin position="317"/>
        <end position="340"/>
    </location>
</feature>
<evidence type="ECO:0000256" key="7">
    <source>
        <dbReference type="PROSITE-ProRule" id="PRU00042"/>
    </source>
</evidence>
<dbReference type="PROSITE" id="PS50950">
    <property type="entry name" value="ZF_THAP"/>
    <property type="match status" value="1"/>
</dbReference>
<evidence type="ECO:0000256" key="8">
    <source>
        <dbReference type="PROSITE-ProRule" id="PRU00309"/>
    </source>
</evidence>
<dbReference type="GO" id="GO:0008270">
    <property type="term" value="F:zinc ion binding"/>
    <property type="evidence" value="ECO:0007669"/>
    <property type="project" value="UniProtKB-KW"/>
</dbReference>
<evidence type="ECO:0000313" key="13">
    <source>
        <dbReference type="RefSeq" id="XP_013408481.1"/>
    </source>
</evidence>
<dbReference type="SMART" id="SM00355">
    <property type="entry name" value="ZnF_C2H2"/>
    <property type="match status" value="6"/>
</dbReference>
<feature type="compositionally biased region" description="Basic and acidic residues" evidence="9">
    <location>
        <begin position="1234"/>
        <end position="1243"/>
    </location>
</feature>
<feature type="compositionally biased region" description="Basic and acidic residues" evidence="9">
    <location>
        <begin position="1450"/>
        <end position="1460"/>
    </location>
</feature>
<evidence type="ECO:0000259" key="11">
    <source>
        <dbReference type="PROSITE" id="PS50950"/>
    </source>
</evidence>
<evidence type="ECO:0000256" key="4">
    <source>
        <dbReference type="ARBA" id="ARBA00022833"/>
    </source>
</evidence>
<dbReference type="InterPro" id="IPR050527">
    <property type="entry name" value="Snail/Krueppel_Znf"/>
</dbReference>
<keyword evidence="5 8" id="KW-0238">DNA-binding</keyword>
<evidence type="ECO:0000256" key="5">
    <source>
        <dbReference type="ARBA" id="ARBA00023125"/>
    </source>
</evidence>
<evidence type="ECO:0000256" key="9">
    <source>
        <dbReference type="SAM" id="MobiDB-lite"/>
    </source>
</evidence>
<sequence length="1480" mass="166124">MSNHRKRRAAALASGIDLLMECVDEELTPAQKKACRQAEEEYQNAMKEIKAAQANQSIVSELPAPATLNGTAGSKKSNQQNVPSDPDIIVLDDTPPRNLRTRSSSQTSAKQNAAKQTTKSPATPVQQPLQLAQSNLKSILNTAKTVQPMIIRGSPVNASQPGTYIISGANLSQLGVAPGQTIQLVYSQASGGSHGAGQPIYTKTRQCCCVVYCKSIGFGPTEDGRKITYHKFPKDKALRKQWLANIKREEGESFQIKAYTKVCSLHFKEEDFEYVVYCGRRYLLPGSVPTIFDCWKDITHSIPPRKPRTKKEALQFQEVSQIQSTPPSQTKASPRTSEVLNRLQSPPVVSSQQIVAGTFGLGIKHPAGYDDKKELVSRGRPREKDSKGNWVPLDEYYYSKKEGDPSYREEKGEFRFKCWYCHKMLYNNVKMMIHLKGHIDSEKQQNLDLADLTQCKHCYKQFDTPFDLQCHIEKVHQSNTSVLVCRICEKDHDSQGALTNHMRSHHVACEMPYICQLCNFRSSIFNDVVDHFKKRHDSSASVMCLYCLKVFKISMSKQNGWGLTQNFYQHLQKHQLRNTVKKCMSCKLTFLNKMDAKAHKMRDHLPNHKNILGTMSGKSSQSASSRNQVMIQVPNPASGAKGERTPKSLNAPAVAKSREFRSIRFRDIQDYMRCYECRDYMNRPDHYKKYVECSMCRFATCCSQSYASHMKAFHSGATNPALYISISVERKMGRRLYCQCGYSSTYGNSIANHLVFCSKRTSYVQKPETKFLELNDVDEESDYEPHEDEEEELVDVAKTKRKPEPASIFDALGLVKKQPCQQKVSKQIQEEIQLVTDNKAVPSTEDICSEIMEDILDHVFPAQAAAEEFMSSLLENVDSNIFQCKDTSPDVAAPVAKSTDSEEIPPELTGKKKWETVKISDRNTPTRSSIFLGENEDDSKDSLEEETKDNMAAKENDEGVKVSQKDENDVADSATREQVEPDVEENNTNDSKSMAEENESKKVDIENESKECTVEIKAESDAEENNAGENKKCEEIHGENTSKPHSEKTAADLDVIDGEPGLLNTEEDMEVDDASQPQELEENEDAEMRSNLDVDNAPDTQTENTKALEDIDMTPVDVEMASESNSVDKESLQTCENSAIGGTADQDKLTGDLTADSEERSEAERAATVAEKDGNFPESQQESFDEVDTGTSGSIPESQQQSFDEVDAGTSQTSCEGTTVEEQDTNKITGSEDTGDKMNKDKGTVSIKLNAKDDASEQNDNKNADKSNQISMEAKEDPSGSKDSSGTSLGSSATRTDVPDQETTKDLYKKEDEQSPKKDQSAPGQEENDQEYTNKDNYCKREEELISPERRKGSLQSADRYRGNSGDKGSGDRGSSKSPGRGPEPHHYKDRYRDRDHYHDNRDYRHGNRNYGYHNNQGGYQGQYHQQNRGGGYRGGHYGNRGGYQQGHHGNYDRNRDFYGGHRGGHNRQQGWRDNRRGYY</sequence>
<dbReference type="GO" id="GO:0000978">
    <property type="term" value="F:RNA polymerase II cis-regulatory region sequence-specific DNA binding"/>
    <property type="evidence" value="ECO:0007669"/>
    <property type="project" value="TreeGrafter"/>
</dbReference>
<dbReference type="KEGG" id="lak:106172366"/>
<dbReference type="Pfam" id="PF25429">
    <property type="entry name" value="zf-POGZ"/>
    <property type="match status" value="1"/>
</dbReference>
<evidence type="ECO:0000256" key="3">
    <source>
        <dbReference type="ARBA" id="ARBA00022771"/>
    </source>
</evidence>
<keyword evidence="4" id="KW-0862">Zinc</keyword>
<evidence type="ECO:0000256" key="1">
    <source>
        <dbReference type="ARBA" id="ARBA00022723"/>
    </source>
</evidence>
<feature type="domain" description="THAP-type" evidence="11">
    <location>
        <begin position="204"/>
        <end position="292"/>
    </location>
</feature>
<feature type="compositionally biased region" description="Basic and acidic residues" evidence="9">
    <location>
        <begin position="1029"/>
        <end position="1051"/>
    </location>
</feature>
<dbReference type="PANTHER" id="PTHR24388">
    <property type="entry name" value="ZINC FINGER PROTEIN"/>
    <property type="match status" value="1"/>
</dbReference>
<dbReference type="InterPro" id="IPR006612">
    <property type="entry name" value="THAP_Znf"/>
</dbReference>
<dbReference type="Pfam" id="PF05485">
    <property type="entry name" value="THAP"/>
    <property type="match status" value="1"/>
</dbReference>
<dbReference type="Proteomes" id="UP000085678">
    <property type="component" value="Unplaced"/>
</dbReference>
<dbReference type="InterPro" id="IPR013087">
    <property type="entry name" value="Znf_C2H2_type"/>
</dbReference>
<feature type="region of interest" description="Disordered" evidence="9">
    <location>
        <begin position="890"/>
        <end position="1414"/>
    </location>
</feature>
<feature type="region of interest" description="Disordered" evidence="9">
    <location>
        <begin position="304"/>
        <end position="340"/>
    </location>
</feature>
<feature type="compositionally biased region" description="Polar residues" evidence="9">
    <location>
        <begin position="1189"/>
        <end position="1217"/>
    </location>
</feature>
<dbReference type="Gene3D" id="6.20.210.20">
    <property type="entry name" value="THAP domain"/>
    <property type="match status" value="1"/>
</dbReference>
<dbReference type="PROSITE" id="PS00028">
    <property type="entry name" value="ZINC_FINGER_C2H2_1"/>
    <property type="match status" value="2"/>
</dbReference>
<evidence type="ECO:0000256" key="6">
    <source>
        <dbReference type="ARBA" id="ARBA00023242"/>
    </source>
</evidence>
<dbReference type="PANTHER" id="PTHR24388:SF90">
    <property type="entry name" value="C2H2-TYPE DOMAIN-CONTAINING PROTEIN"/>
    <property type="match status" value="1"/>
</dbReference>
<dbReference type="GO" id="GO:0000981">
    <property type="term" value="F:DNA-binding transcription factor activity, RNA polymerase II-specific"/>
    <property type="evidence" value="ECO:0007669"/>
    <property type="project" value="TreeGrafter"/>
</dbReference>
<feature type="compositionally biased region" description="Acidic residues" evidence="9">
    <location>
        <begin position="1065"/>
        <end position="1085"/>
    </location>
</feature>
<dbReference type="SUPFAM" id="SSF57716">
    <property type="entry name" value="Glucocorticoid receptor-like (DNA-binding domain)"/>
    <property type="match status" value="1"/>
</dbReference>
<feature type="compositionally biased region" description="Basic and acidic residues" evidence="9">
    <location>
        <begin position="1332"/>
        <end position="1352"/>
    </location>
</feature>
<evidence type="ECO:0000259" key="10">
    <source>
        <dbReference type="PROSITE" id="PS50157"/>
    </source>
</evidence>
<feature type="compositionally biased region" description="Polar residues" evidence="9">
    <location>
        <begin position="101"/>
        <end position="127"/>
    </location>
</feature>
<keyword evidence="12" id="KW-1185">Reference proteome</keyword>
<reference evidence="13" key="1">
    <citation type="submission" date="2025-08" db="UniProtKB">
        <authorList>
            <consortium name="RefSeq"/>
        </authorList>
    </citation>
    <scope>IDENTIFICATION</scope>
    <source>
        <tissue evidence="13">Gonads</tissue>
    </source>
</reference>
<accession>A0A1S3JE88</accession>
<keyword evidence="6" id="KW-0539">Nucleus</keyword>
<keyword evidence="1" id="KW-0479">Metal-binding</keyword>
<evidence type="ECO:0000256" key="2">
    <source>
        <dbReference type="ARBA" id="ARBA00022737"/>
    </source>
</evidence>
<feature type="compositionally biased region" description="Low complexity" evidence="9">
    <location>
        <begin position="1281"/>
        <end position="1292"/>
    </location>
</feature>
<dbReference type="OrthoDB" id="10032537at2759"/>
<organism evidence="12 13">
    <name type="scientific">Lingula anatina</name>
    <name type="common">Brachiopod</name>
    <name type="synonym">Lingula unguis</name>
    <dbReference type="NCBI Taxonomy" id="7574"/>
    <lineage>
        <taxon>Eukaryota</taxon>
        <taxon>Metazoa</taxon>
        <taxon>Spiralia</taxon>
        <taxon>Lophotrochozoa</taxon>
        <taxon>Brachiopoda</taxon>
        <taxon>Linguliformea</taxon>
        <taxon>Lingulata</taxon>
        <taxon>Lingulida</taxon>
        <taxon>Linguloidea</taxon>
        <taxon>Lingulidae</taxon>
        <taxon>Lingula</taxon>
    </lineage>
</organism>
<gene>
    <name evidence="13" type="primary">LOC106172366</name>
</gene>
<feature type="compositionally biased region" description="Basic and acidic residues" evidence="9">
    <location>
        <begin position="993"/>
        <end position="1020"/>
    </location>
</feature>
<dbReference type="InParanoid" id="A0A1S3JE88"/>
<feature type="domain" description="C2H2-type" evidence="10">
    <location>
        <begin position="453"/>
        <end position="481"/>
    </location>
</feature>
<dbReference type="RefSeq" id="XP_013408481.1">
    <property type="nucleotide sequence ID" value="XM_013553027.1"/>
</dbReference>
<dbReference type="PROSITE" id="PS50157">
    <property type="entry name" value="ZINC_FINGER_C2H2_2"/>
    <property type="match status" value="1"/>
</dbReference>
<dbReference type="STRING" id="7574.A0A1S3JE88"/>
<proteinExistence type="predicted"/>
<feature type="compositionally biased region" description="Acidic residues" evidence="9">
    <location>
        <begin position="934"/>
        <end position="947"/>
    </location>
</feature>
<dbReference type="SMART" id="SM00980">
    <property type="entry name" value="THAP"/>
    <property type="match status" value="1"/>
</dbReference>
<feature type="compositionally biased region" description="Basic and acidic residues" evidence="9">
    <location>
        <begin position="1250"/>
        <end position="1265"/>
    </location>
</feature>
<feature type="compositionally biased region" description="Basic and acidic residues" evidence="9">
    <location>
        <begin position="909"/>
        <end position="921"/>
    </location>
</feature>
<dbReference type="InterPro" id="IPR057618">
    <property type="entry name" value="Znf_POGZ/Z280C-D-like"/>
</dbReference>
<protein>
    <submittedName>
        <fullName evidence="13">Uncharacterized protein LOC106172366 isoform X1</fullName>
    </submittedName>
</protein>
<keyword evidence="3 7" id="KW-0863">Zinc-finger</keyword>
<keyword evidence="2" id="KW-0677">Repeat</keyword>
<dbReference type="InterPro" id="IPR038441">
    <property type="entry name" value="THAP_Znf_sf"/>
</dbReference>
<feature type="region of interest" description="Disordered" evidence="9">
    <location>
        <begin position="1446"/>
        <end position="1480"/>
    </location>
</feature>